<dbReference type="PROSITE" id="PS51462">
    <property type="entry name" value="NUDIX"/>
    <property type="match status" value="1"/>
</dbReference>
<comment type="caution">
    <text evidence="5">The sequence shown here is derived from an EMBL/GenBank/DDBJ whole genome shotgun (WGS) entry which is preliminary data.</text>
</comment>
<dbReference type="InterPro" id="IPR020084">
    <property type="entry name" value="NUDIX_hydrolase_CS"/>
</dbReference>
<dbReference type="GO" id="GO:0051287">
    <property type="term" value="F:NAD binding"/>
    <property type="evidence" value="ECO:0007669"/>
    <property type="project" value="TreeGrafter"/>
</dbReference>
<dbReference type="OMA" id="PGLEWQM"/>
<dbReference type="GO" id="GO:0035529">
    <property type="term" value="F:NADH pyrophosphatase activity"/>
    <property type="evidence" value="ECO:0007669"/>
    <property type="project" value="TreeGrafter"/>
</dbReference>
<dbReference type="PRINTS" id="PR00502">
    <property type="entry name" value="NUDIXFAMILY"/>
</dbReference>
<dbReference type="AlphaFoldDB" id="A0A151ZCS9"/>
<feature type="domain" description="Nudix hydrolase" evidence="4">
    <location>
        <begin position="5"/>
        <end position="154"/>
    </location>
</feature>
<protein>
    <submittedName>
        <fullName evidence="5">NUDIX hydrolase family protein</fullName>
    </submittedName>
</protein>
<dbReference type="CDD" id="cd03671">
    <property type="entry name" value="NUDIX_Ap4A_hydrolase_plant_like"/>
    <property type="match status" value="1"/>
</dbReference>
<keyword evidence="6" id="KW-1185">Reference proteome</keyword>
<reference evidence="5 6" key="1">
    <citation type="submission" date="2015-12" db="EMBL/GenBank/DDBJ databases">
        <title>Dictyostelia acquired genes for synthesis and detection of signals that induce cell-type specialization by lateral gene transfer from prokaryotes.</title>
        <authorList>
            <person name="Gloeckner G."/>
            <person name="Schaap P."/>
        </authorList>
    </citation>
    <scope>NUCLEOTIDE SEQUENCE [LARGE SCALE GENOMIC DNA]</scope>
    <source>
        <strain evidence="5 6">TK</strain>
    </source>
</reference>
<evidence type="ECO:0000313" key="5">
    <source>
        <dbReference type="EMBL" id="KYQ91741.1"/>
    </source>
</evidence>
<dbReference type="PANTHER" id="PTHR13994:SF7">
    <property type="entry name" value="NUDIX HYDROLASE FAMILY PROTEIN"/>
    <property type="match status" value="1"/>
</dbReference>
<comment type="similarity">
    <text evidence="3">Belongs to the Nudix hydrolase family.</text>
</comment>
<sequence>MNSPTLRLCVGALVFNQDNEVLLCRRSSNKKIEVGKWQFPQGGVNPGEDNYNAVIREIKEEIGLDVSLESLRYVSRIEQPLSYMFPDPEGRHHHGQLIHWYLFHLPKSMSNLINLNVEDPPEFDQFQWIPFQTYIDQPHMMVGFKIEMYRNLFLESQPIISHFLIDLNVTNN</sequence>
<dbReference type="GO" id="GO:0047631">
    <property type="term" value="F:ADP-ribose diphosphatase activity"/>
    <property type="evidence" value="ECO:0007669"/>
    <property type="project" value="TreeGrafter"/>
</dbReference>
<dbReference type="EMBL" id="LODT01000034">
    <property type="protein sequence ID" value="KYQ91741.1"/>
    <property type="molecule type" value="Genomic_DNA"/>
</dbReference>
<organism evidence="5 6">
    <name type="scientific">Tieghemostelium lacteum</name>
    <name type="common">Slime mold</name>
    <name type="synonym">Dictyostelium lacteum</name>
    <dbReference type="NCBI Taxonomy" id="361077"/>
    <lineage>
        <taxon>Eukaryota</taxon>
        <taxon>Amoebozoa</taxon>
        <taxon>Evosea</taxon>
        <taxon>Eumycetozoa</taxon>
        <taxon>Dictyostelia</taxon>
        <taxon>Dictyosteliales</taxon>
        <taxon>Raperosteliaceae</taxon>
        <taxon>Tieghemostelium</taxon>
    </lineage>
</organism>
<dbReference type="InterPro" id="IPR000086">
    <property type="entry name" value="NUDIX_hydrolase_dom"/>
</dbReference>
<evidence type="ECO:0000313" key="6">
    <source>
        <dbReference type="Proteomes" id="UP000076078"/>
    </source>
</evidence>
<dbReference type="PANTHER" id="PTHR13994">
    <property type="entry name" value="NUDIX HYDROLASE RELATED"/>
    <property type="match status" value="1"/>
</dbReference>
<dbReference type="InterPro" id="IPR015797">
    <property type="entry name" value="NUDIX_hydrolase-like_dom_sf"/>
</dbReference>
<dbReference type="InterPro" id="IPR003293">
    <property type="entry name" value="Nudix_hydrolase6-like"/>
</dbReference>
<gene>
    <name evidence="5" type="ORF">DLAC_07525</name>
</gene>
<dbReference type="InterPro" id="IPR022927">
    <property type="entry name" value="RppH"/>
</dbReference>
<comment type="cofactor">
    <cofactor evidence="1">
        <name>Mn(2+)</name>
        <dbReference type="ChEBI" id="CHEBI:29035"/>
    </cofactor>
</comment>
<dbReference type="Proteomes" id="UP000076078">
    <property type="component" value="Unassembled WGS sequence"/>
</dbReference>
<evidence type="ECO:0000256" key="1">
    <source>
        <dbReference type="ARBA" id="ARBA00001936"/>
    </source>
</evidence>
<dbReference type="Gene3D" id="3.90.79.10">
    <property type="entry name" value="Nucleoside Triphosphate Pyrophosphohydrolase"/>
    <property type="match status" value="1"/>
</dbReference>
<evidence type="ECO:0000256" key="3">
    <source>
        <dbReference type="RuleBase" id="RU003476"/>
    </source>
</evidence>
<dbReference type="Pfam" id="PF00293">
    <property type="entry name" value="NUDIX"/>
    <property type="match status" value="1"/>
</dbReference>
<dbReference type="InterPro" id="IPR020476">
    <property type="entry name" value="Nudix_hydrolase"/>
</dbReference>
<dbReference type="PROSITE" id="PS00893">
    <property type="entry name" value="NUDIX_BOX"/>
    <property type="match status" value="1"/>
</dbReference>
<dbReference type="InParanoid" id="A0A151ZCS9"/>
<accession>A0A151ZCS9</accession>
<dbReference type="OrthoDB" id="276276at2759"/>
<dbReference type="FunFam" id="3.90.79.10:FF:000113">
    <property type="entry name" value="NUDIX hydrolase family protein"/>
    <property type="match status" value="1"/>
</dbReference>
<dbReference type="SUPFAM" id="SSF55811">
    <property type="entry name" value="Nudix"/>
    <property type="match status" value="1"/>
</dbReference>
<evidence type="ECO:0000259" key="4">
    <source>
        <dbReference type="PROSITE" id="PS51462"/>
    </source>
</evidence>
<evidence type="ECO:0000256" key="2">
    <source>
        <dbReference type="ARBA" id="ARBA00022801"/>
    </source>
</evidence>
<keyword evidence="2 3" id="KW-0378">Hydrolase</keyword>
<proteinExistence type="inferred from homology"/>
<name>A0A151ZCS9_TIELA</name>